<dbReference type="KEGG" id="drc:G0Q07_11735"/>
<proteinExistence type="predicted"/>
<organism evidence="1 2">
    <name type="scientific">Draconibacterium halophilum</name>
    <dbReference type="NCBI Taxonomy" id="2706887"/>
    <lineage>
        <taxon>Bacteria</taxon>
        <taxon>Pseudomonadati</taxon>
        <taxon>Bacteroidota</taxon>
        <taxon>Bacteroidia</taxon>
        <taxon>Marinilabiliales</taxon>
        <taxon>Prolixibacteraceae</taxon>
        <taxon>Draconibacterium</taxon>
    </lineage>
</organism>
<dbReference type="EMBL" id="CP048409">
    <property type="protein sequence ID" value="QIA08342.1"/>
    <property type="molecule type" value="Genomic_DNA"/>
</dbReference>
<evidence type="ECO:0000313" key="2">
    <source>
        <dbReference type="Proteomes" id="UP000474630"/>
    </source>
</evidence>
<name>A0A6C0REP3_9BACT</name>
<protein>
    <submittedName>
        <fullName evidence="1">Uncharacterized protein</fullName>
    </submittedName>
</protein>
<evidence type="ECO:0000313" key="1">
    <source>
        <dbReference type="EMBL" id="QIA08342.1"/>
    </source>
</evidence>
<dbReference type="AlphaFoldDB" id="A0A6C0REP3"/>
<reference evidence="1 2" key="1">
    <citation type="submission" date="2020-02" db="EMBL/GenBank/DDBJ databases">
        <title>Genome sequencing for Draconibacterium sp. strain M1.</title>
        <authorList>
            <person name="Park S.-J."/>
        </authorList>
    </citation>
    <scope>NUCLEOTIDE SEQUENCE [LARGE SCALE GENOMIC DNA]</scope>
    <source>
        <strain evidence="1 2">M1</strain>
    </source>
</reference>
<dbReference type="Proteomes" id="UP000474630">
    <property type="component" value="Chromosome"/>
</dbReference>
<keyword evidence="2" id="KW-1185">Reference proteome</keyword>
<accession>A0A6C0REP3</accession>
<gene>
    <name evidence="1" type="ORF">G0Q07_11735</name>
</gene>
<dbReference type="RefSeq" id="WP_163346261.1">
    <property type="nucleotide sequence ID" value="NZ_CP048409.1"/>
</dbReference>
<sequence length="99" mass="11105">MYFNRTIKNTTSVLGVLLGLSSIINHGIFEALQGVLIVLYTGEVKRIYCPFMVIAKEDVPPIQKGKEYTVEAVKMTLKLEDVFIIGGRAYSGWYFAVKV</sequence>